<dbReference type="Pfam" id="PF03237">
    <property type="entry name" value="Terminase_6N"/>
    <property type="match status" value="1"/>
</dbReference>
<dbReference type="RefSeq" id="WP_306876200.1">
    <property type="nucleotide sequence ID" value="NZ_JAUSRB010000004.1"/>
</dbReference>
<name>A0ABT9RNC6_9ACTN</name>
<feature type="domain" description="Terminase large subunit gp17-like C-terminal" evidence="2">
    <location>
        <begin position="342"/>
        <end position="511"/>
    </location>
</feature>
<dbReference type="Proteomes" id="UP001230426">
    <property type="component" value="Unassembled WGS sequence"/>
</dbReference>
<comment type="caution">
    <text evidence="3">The sequence shown here is derived from an EMBL/GenBank/DDBJ whole genome shotgun (WGS) entry which is preliminary data.</text>
</comment>
<dbReference type="InterPro" id="IPR027417">
    <property type="entry name" value="P-loop_NTPase"/>
</dbReference>
<evidence type="ECO:0000313" key="3">
    <source>
        <dbReference type="EMBL" id="MDP9870336.1"/>
    </source>
</evidence>
<dbReference type="Gene3D" id="3.40.50.300">
    <property type="entry name" value="P-loop containing nucleotide triphosphate hydrolases"/>
    <property type="match status" value="1"/>
</dbReference>
<dbReference type="Gene3D" id="3.30.420.240">
    <property type="match status" value="1"/>
</dbReference>
<reference evidence="3 4" key="1">
    <citation type="submission" date="2023-07" db="EMBL/GenBank/DDBJ databases">
        <title>Sequencing the genomes of 1000 actinobacteria strains.</title>
        <authorList>
            <person name="Klenk H.-P."/>
        </authorList>
    </citation>
    <scope>NUCLEOTIDE SEQUENCE [LARGE SCALE GENOMIC DNA]</scope>
    <source>
        <strain evidence="3 4">DSM 44109</strain>
    </source>
</reference>
<dbReference type="EMBL" id="JAUSRB010000004">
    <property type="protein sequence ID" value="MDP9870336.1"/>
    <property type="molecule type" value="Genomic_DNA"/>
</dbReference>
<evidence type="ECO:0000313" key="4">
    <source>
        <dbReference type="Proteomes" id="UP001230426"/>
    </source>
</evidence>
<proteinExistence type="predicted"/>
<dbReference type="InterPro" id="IPR035421">
    <property type="entry name" value="Terminase_6C"/>
</dbReference>
<gene>
    <name evidence="3" type="ORF">J2S55_009674</name>
</gene>
<accession>A0ABT9RNC6</accession>
<protein>
    <recommendedName>
        <fullName evidence="2">Terminase large subunit gp17-like C-terminal domain-containing protein</fullName>
    </recommendedName>
</protein>
<sequence length="533" mass="60240">MTIQATEYAELTNDELEDLFDEETEEERAARAATEVVLDEFTQATVDEIVDKMLVVVDELSGHPLYRYQRPFSARIIESVIINDGATLTALFSRQSGKSETVANTIAAIMIMFPVLARVYPNLLGGFAEGVWVGAFAPVDEQADTLFGRIVSRLTSERAIELMNDPDIMDGVKAKGRTLTLNSGSLVRRQTCHPRATIEGRTYHLILIDECQGADDRMVDKSITPMGASTNATHIYTGTPTYTKNVFYRTIQQNKRDQTKRGARQDHFEADYRAAAKENPKYHIHCEKQKLKMGVDSDEFKLSYRLVWLLEAGMFTTSERLDELGDRSMQTVKAWYKSPVVVGIDPARKQDSTIVTVVWVDWDNPDEFGFFEHRVLNWLDLGGTTTWEAQYHRIVEFLSAYHVLSVGVDSGGVGDAVAERLKILMPHVEVVELGSQRPDQSTRWKHLQALMERGKVSWPAHAKTKKLRTYRRFIQEMSDLQLVYTGPYMLAEAPNEAGAHDDYCDSLAMACILTIDHQMPEAEQSSSPFHGRR</sequence>
<evidence type="ECO:0000256" key="1">
    <source>
        <dbReference type="ARBA" id="ARBA00022612"/>
    </source>
</evidence>
<keyword evidence="1" id="KW-1188">Viral release from host cell</keyword>
<evidence type="ECO:0000259" key="2">
    <source>
        <dbReference type="Pfam" id="PF17289"/>
    </source>
</evidence>
<keyword evidence="4" id="KW-1185">Reference proteome</keyword>
<organism evidence="3 4">
    <name type="scientific">Streptosporangium brasiliense</name>
    <dbReference type="NCBI Taxonomy" id="47480"/>
    <lineage>
        <taxon>Bacteria</taxon>
        <taxon>Bacillati</taxon>
        <taxon>Actinomycetota</taxon>
        <taxon>Actinomycetes</taxon>
        <taxon>Streptosporangiales</taxon>
        <taxon>Streptosporangiaceae</taxon>
        <taxon>Streptosporangium</taxon>
    </lineage>
</organism>
<dbReference type="Pfam" id="PF17289">
    <property type="entry name" value="Terminase_6C"/>
    <property type="match status" value="1"/>
</dbReference>